<dbReference type="Proteomes" id="UP000610594">
    <property type="component" value="Unassembled WGS sequence"/>
</dbReference>
<dbReference type="RefSeq" id="WP_167241080.1">
    <property type="nucleotide sequence ID" value="NZ_WHJF01000206.1"/>
</dbReference>
<dbReference type="NCBIfam" id="NF047646">
    <property type="entry name" value="REP_Tyr_transpos"/>
    <property type="match status" value="1"/>
</dbReference>
<feature type="domain" description="Transposase IS200-like" evidence="1">
    <location>
        <begin position="9"/>
        <end position="123"/>
    </location>
</feature>
<name>A0ABX0N3I5_9BURK</name>
<protein>
    <submittedName>
        <fullName evidence="2">Addiction module toxin RelE</fullName>
    </submittedName>
</protein>
<dbReference type="InterPro" id="IPR002686">
    <property type="entry name" value="Transposase_17"/>
</dbReference>
<dbReference type="InterPro" id="IPR036515">
    <property type="entry name" value="Transposase_17_sf"/>
</dbReference>
<gene>
    <name evidence="2" type="ORF">F1735_32650</name>
</gene>
<organism evidence="2 3">
    <name type="scientific">Massilia genomosp. 1</name>
    <dbReference type="NCBI Taxonomy" id="2609280"/>
    <lineage>
        <taxon>Bacteria</taxon>
        <taxon>Pseudomonadati</taxon>
        <taxon>Pseudomonadota</taxon>
        <taxon>Betaproteobacteria</taxon>
        <taxon>Burkholderiales</taxon>
        <taxon>Oxalobacteraceae</taxon>
        <taxon>Telluria group</taxon>
        <taxon>Massilia</taxon>
    </lineage>
</organism>
<dbReference type="Gene3D" id="3.30.70.1290">
    <property type="entry name" value="Transposase IS200-like"/>
    <property type="match status" value="1"/>
</dbReference>
<dbReference type="EMBL" id="WHJF01000206">
    <property type="protein sequence ID" value="NHZ66966.1"/>
    <property type="molecule type" value="Genomic_DNA"/>
</dbReference>
<reference evidence="2 3" key="1">
    <citation type="submission" date="2019-10" db="EMBL/GenBank/DDBJ databases">
        <title>Taxonomy of Antarctic Massilia spp.: description of Massilia rubra sp. nov., Massilia aquatica sp. nov., Massilia mucilaginosa sp. nov., Massilia frigida sp. nov. isolated from streams, lakes and regoliths.</title>
        <authorList>
            <person name="Holochova P."/>
            <person name="Sedlacek I."/>
            <person name="Kralova S."/>
            <person name="Maslanova I."/>
            <person name="Busse H.-J."/>
            <person name="Stankova E."/>
            <person name="Vrbovska V."/>
            <person name="Kovarovic V."/>
            <person name="Bartak M."/>
            <person name="Svec P."/>
            <person name="Pantucek R."/>
        </authorList>
    </citation>
    <scope>NUCLEOTIDE SEQUENCE [LARGE SCALE GENOMIC DNA]</scope>
    <source>
        <strain evidence="2 3">CCM 8694</strain>
    </source>
</reference>
<keyword evidence="3" id="KW-1185">Reference proteome</keyword>
<dbReference type="PANTHER" id="PTHR34322:SF2">
    <property type="entry name" value="TRANSPOSASE IS200-LIKE DOMAIN-CONTAINING PROTEIN"/>
    <property type="match status" value="1"/>
</dbReference>
<dbReference type="Pfam" id="PF01797">
    <property type="entry name" value="Y1_Tnp"/>
    <property type="match status" value="1"/>
</dbReference>
<dbReference type="SUPFAM" id="SSF143422">
    <property type="entry name" value="Transposase IS200-like"/>
    <property type="match status" value="1"/>
</dbReference>
<dbReference type="PANTHER" id="PTHR34322">
    <property type="entry name" value="TRANSPOSASE, Y1_TNP DOMAIN-CONTAINING"/>
    <property type="match status" value="1"/>
</dbReference>
<accession>A0ABX0N3I5</accession>
<dbReference type="SMART" id="SM01321">
    <property type="entry name" value="Y1_Tnp"/>
    <property type="match status" value="1"/>
</dbReference>
<evidence type="ECO:0000313" key="3">
    <source>
        <dbReference type="Proteomes" id="UP000610594"/>
    </source>
</evidence>
<proteinExistence type="predicted"/>
<evidence type="ECO:0000259" key="1">
    <source>
        <dbReference type="SMART" id="SM01321"/>
    </source>
</evidence>
<evidence type="ECO:0000313" key="2">
    <source>
        <dbReference type="EMBL" id="NHZ66966.1"/>
    </source>
</evidence>
<comment type="caution">
    <text evidence="2">The sequence shown here is derived from an EMBL/GenBank/DDBJ whole genome shotgun (WGS) entry which is preliminary data.</text>
</comment>
<sequence>MTRPLRLEFPGALYHVTARGNRRHPIYLDDADRRAWFGALRDACARSNCVVHAYCQMNNHFHLLIETIDGNLSAAMRQLNGNFSRGFNRRHNTVGHLFQGRYHAVLVQKESYLLELARYIVLNPVRAGLVALPQDWEWSSYRWMRADADAPSWLDTQGLLNQFGSTPAMAVAAYRDFVARGMGAENPLKSARHALLLGESLAMENFHSAEHSVPSEIVRLQRGISSMSLTQYQSQFAERDEAMARAFWSTVFTMKQIGLHFGVSYKTVSRAVQRYAAQLQSEVCKGNEIGMPNVQATRFTEDDC</sequence>